<feature type="compositionally biased region" description="Basic and acidic residues" evidence="5">
    <location>
        <begin position="221"/>
        <end position="231"/>
    </location>
</feature>
<dbReference type="InterPro" id="IPR001647">
    <property type="entry name" value="HTH_TetR"/>
</dbReference>
<dbReference type="Pfam" id="PF00440">
    <property type="entry name" value="TetR_N"/>
    <property type="match status" value="1"/>
</dbReference>
<dbReference type="GO" id="GO:0003700">
    <property type="term" value="F:DNA-binding transcription factor activity"/>
    <property type="evidence" value="ECO:0007669"/>
    <property type="project" value="TreeGrafter"/>
</dbReference>
<dbReference type="STRING" id="58117.SAMN05421833_106275"/>
<name>A0A1N6YT88_9ACTN</name>
<dbReference type="InterPro" id="IPR009057">
    <property type="entry name" value="Homeodomain-like_sf"/>
</dbReference>
<evidence type="ECO:0000256" key="2">
    <source>
        <dbReference type="ARBA" id="ARBA00023125"/>
    </source>
</evidence>
<evidence type="ECO:0000256" key="1">
    <source>
        <dbReference type="ARBA" id="ARBA00023015"/>
    </source>
</evidence>
<sequence length="231" mass="24728">MNDDDDDDRDLRARNKQATREAIGRAALRLAIERGPHGLALVRVHDIATAAGVSPRTYNNYFSSREEAICAFQADQSRRAGRALRSRPAGEPLDQAVTAAVIGLYTDPEPDKAGLRMIMMTPELEGEALKAFSMAEGPLAEAIAARTGTDLARDVYPAVMAAAVTGAVRVAGRHWLAPGNTESFAAVLRRTLSCVFSAQPPEPPEPPVPPAPSVPPVPRGISEREERNSGK</sequence>
<dbReference type="InterPro" id="IPR050109">
    <property type="entry name" value="HTH-type_TetR-like_transc_reg"/>
</dbReference>
<accession>A0A1N6YT88</accession>
<evidence type="ECO:0000313" key="7">
    <source>
        <dbReference type="EMBL" id="SIR17878.1"/>
    </source>
</evidence>
<keyword evidence="2 4" id="KW-0238">DNA-binding</keyword>
<keyword evidence="3" id="KW-0804">Transcription</keyword>
<evidence type="ECO:0000256" key="5">
    <source>
        <dbReference type="SAM" id="MobiDB-lite"/>
    </source>
</evidence>
<keyword evidence="8" id="KW-1185">Reference proteome</keyword>
<dbReference type="Gene3D" id="1.10.10.60">
    <property type="entry name" value="Homeodomain-like"/>
    <property type="match status" value="1"/>
</dbReference>
<dbReference type="Proteomes" id="UP000186096">
    <property type="component" value="Unassembled WGS sequence"/>
</dbReference>
<dbReference type="RefSeq" id="WP_083744159.1">
    <property type="nucleotide sequence ID" value="NZ_FTNI01000006.1"/>
</dbReference>
<evidence type="ECO:0000256" key="4">
    <source>
        <dbReference type="PROSITE-ProRule" id="PRU00335"/>
    </source>
</evidence>
<protein>
    <submittedName>
        <fullName evidence="7">Transcriptional regulator, TetR family</fullName>
    </submittedName>
</protein>
<gene>
    <name evidence="7" type="ORF">SAMN05421833_106275</name>
</gene>
<organism evidence="7 8">
    <name type="scientific">Microbispora rosea</name>
    <dbReference type="NCBI Taxonomy" id="58117"/>
    <lineage>
        <taxon>Bacteria</taxon>
        <taxon>Bacillati</taxon>
        <taxon>Actinomycetota</taxon>
        <taxon>Actinomycetes</taxon>
        <taxon>Streptosporangiales</taxon>
        <taxon>Streptosporangiaceae</taxon>
        <taxon>Microbispora</taxon>
    </lineage>
</organism>
<dbReference type="SUPFAM" id="SSF46689">
    <property type="entry name" value="Homeodomain-like"/>
    <property type="match status" value="1"/>
</dbReference>
<feature type="region of interest" description="Disordered" evidence="5">
    <location>
        <begin position="196"/>
        <end position="231"/>
    </location>
</feature>
<dbReference type="AlphaFoldDB" id="A0A1N6YT88"/>
<dbReference type="EMBL" id="FTNI01000006">
    <property type="protein sequence ID" value="SIR17878.1"/>
    <property type="molecule type" value="Genomic_DNA"/>
</dbReference>
<evidence type="ECO:0000259" key="6">
    <source>
        <dbReference type="PROSITE" id="PS50977"/>
    </source>
</evidence>
<dbReference type="PANTHER" id="PTHR30055">
    <property type="entry name" value="HTH-TYPE TRANSCRIPTIONAL REGULATOR RUTR"/>
    <property type="match status" value="1"/>
</dbReference>
<keyword evidence="1" id="KW-0805">Transcription regulation</keyword>
<dbReference type="OrthoDB" id="8688418at2"/>
<evidence type="ECO:0000313" key="8">
    <source>
        <dbReference type="Proteomes" id="UP000186096"/>
    </source>
</evidence>
<dbReference type="Pfam" id="PF17754">
    <property type="entry name" value="TetR_C_14"/>
    <property type="match status" value="1"/>
</dbReference>
<dbReference type="PROSITE" id="PS50977">
    <property type="entry name" value="HTH_TETR_2"/>
    <property type="match status" value="1"/>
</dbReference>
<feature type="DNA-binding region" description="H-T-H motif" evidence="4">
    <location>
        <begin position="43"/>
        <end position="62"/>
    </location>
</feature>
<dbReference type="InterPro" id="IPR041347">
    <property type="entry name" value="MftR_C"/>
</dbReference>
<feature type="compositionally biased region" description="Pro residues" evidence="5">
    <location>
        <begin position="200"/>
        <end position="218"/>
    </location>
</feature>
<dbReference type="PANTHER" id="PTHR30055:SF238">
    <property type="entry name" value="MYCOFACTOCIN BIOSYNTHESIS TRANSCRIPTIONAL REGULATOR MFTR-RELATED"/>
    <property type="match status" value="1"/>
</dbReference>
<evidence type="ECO:0000256" key="3">
    <source>
        <dbReference type="ARBA" id="ARBA00023163"/>
    </source>
</evidence>
<dbReference type="Gene3D" id="1.10.357.10">
    <property type="entry name" value="Tetracycline Repressor, domain 2"/>
    <property type="match status" value="1"/>
</dbReference>
<dbReference type="GO" id="GO:0000976">
    <property type="term" value="F:transcription cis-regulatory region binding"/>
    <property type="evidence" value="ECO:0007669"/>
    <property type="project" value="TreeGrafter"/>
</dbReference>
<proteinExistence type="predicted"/>
<feature type="domain" description="HTH tetR-type" evidence="6">
    <location>
        <begin position="17"/>
        <end position="80"/>
    </location>
</feature>
<reference evidence="8" key="1">
    <citation type="submission" date="2017-01" db="EMBL/GenBank/DDBJ databases">
        <authorList>
            <person name="Varghese N."/>
            <person name="Submissions S."/>
        </authorList>
    </citation>
    <scope>NUCLEOTIDE SEQUENCE [LARGE SCALE GENOMIC DNA]</scope>
    <source>
        <strain evidence="8">ATCC 12950</strain>
    </source>
</reference>